<evidence type="ECO:0000313" key="1">
    <source>
        <dbReference type="EMBL" id="KAH3840648.1"/>
    </source>
</evidence>
<reference evidence="1" key="1">
    <citation type="journal article" date="2019" name="bioRxiv">
        <title>The Genome of the Zebra Mussel, Dreissena polymorpha: A Resource for Invasive Species Research.</title>
        <authorList>
            <person name="McCartney M.A."/>
            <person name="Auch B."/>
            <person name="Kono T."/>
            <person name="Mallez S."/>
            <person name="Zhang Y."/>
            <person name="Obille A."/>
            <person name="Becker A."/>
            <person name="Abrahante J.E."/>
            <person name="Garbe J."/>
            <person name="Badalamenti J.P."/>
            <person name="Herman A."/>
            <person name="Mangelson H."/>
            <person name="Liachko I."/>
            <person name="Sullivan S."/>
            <person name="Sone E.D."/>
            <person name="Koren S."/>
            <person name="Silverstein K.A.T."/>
            <person name="Beckman K.B."/>
            <person name="Gohl D.M."/>
        </authorList>
    </citation>
    <scope>NUCLEOTIDE SEQUENCE</scope>
    <source>
        <strain evidence="1">Duluth1</strain>
        <tissue evidence="1">Whole animal</tissue>
    </source>
</reference>
<organism evidence="1 2">
    <name type="scientific">Dreissena polymorpha</name>
    <name type="common">Zebra mussel</name>
    <name type="synonym">Mytilus polymorpha</name>
    <dbReference type="NCBI Taxonomy" id="45954"/>
    <lineage>
        <taxon>Eukaryota</taxon>
        <taxon>Metazoa</taxon>
        <taxon>Spiralia</taxon>
        <taxon>Lophotrochozoa</taxon>
        <taxon>Mollusca</taxon>
        <taxon>Bivalvia</taxon>
        <taxon>Autobranchia</taxon>
        <taxon>Heteroconchia</taxon>
        <taxon>Euheterodonta</taxon>
        <taxon>Imparidentia</taxon>
        <taxon>Neoheterodontei</taxon>
        <taxon>Myida</taxon>
        <taxon>Dreissenoidea</taxon>
        <taxon>Dreissenidae</taxon>
        <taxon>Dreissena</taxon>
    </lineage>
</organism>
<evidence type="ECO:0000313" key="2">
    <source>
        <dbReference type="Proteomes" id="UP000828390"/>
    </source>
</evidence>
<dbReference type="EMBL" id="JAIWYP010000004">
    <property type="protein sequence ID" value="KAH3840648.1"/>
    <property type="molecule type" value="Genomic_DNA"/>
</dbReference>
<gene>
    <name evidence="1" type="ORF">DPMN_114101</name>
</gene>
<sequence>MQRSGRKLTFRPTLPPTMERKTLLVICVKRGTGTAVVYQSTDLQSTGPSHLLHDDDKTKNYF</sequence>
<protein>
    <submittedName>
        <fullName evidence="1">Uncharacterized protein</fullName>
    </submittedName>
</protein>
<dbReference type="AlphaFoldDB" id="A0A9D4KJE7"/>
<accession>A0A9D4KJE7</accession>
<keyword evidence="2" id="KW-1185">Reference proteome</keyword>
<name>A0A9D4KJE7_DREPO</name>
<proteinExistence type="predicted"/>
<comment type="caution">
    <text evidence="1">The sequence shown here is derived from an EMBL/GenBank/DDBJ whole genome shotgun (WGS) entry which is preliminary data.</text>
</comment>
<reference evidence="1" key="2">
    <citation type="submission" date="2020-11" db="EMBL/GenBank/DDBJ databases">
        <authorList>
            <person name="McCartney M.A."/>
            <person name="Auch B."/>
            <person name="Kono T."/>
            <person name="Mallez S."/>
            <person name="Becker A."/>
            <person name="Gohl D.M."/>
            <person name="Silverstein K.A.T."/>
            <person name="Koren S."/>
            <person name="Bechman K.B."/>
            <person name="Herman A."/>
            <person name="Abrahante J.E."/>
            <person name="Garbe J."/>
        </authorList>
    </citation>
    <scope>NUCLEOTIDE SEQUENCE</scope>
    <source>
        <strain evidence="1">Duluth1</strain>
        <tissue evidence="1">Whole animal</tissue>
    </source>
</reference>
<dbReference type="Proteomes" id="UP000828390">
    <property type="component" value="Unassembled WGS sequence"/>
</dbReference>